<organism evidence="2 3">
    <name type="scientific">Rhizobium mesosinicum</name>
    <dbReference type="NCBI Taxonomy" id="335017"/>
    <lineage>
        <taxon>Bacteria</taxon>
        <taxon>Pseudomonadati</taxon>
        <taxon>Pseudomonadota</taxon>
        <taxon>Alphaproteobacteria</taxon>
        <taxon>Hyphomicrobiales</taxon>
        <taxon>Rhizobiaceae</taxon>
        <taxon>Rhizobium/Agrobacterium group</taxon>
        <taxon>Rhizobium</taxon>
    </lineage>
</organism>
<name>A0ABS7GM13_9HYPH</name>
<evidence type="ECO:0008006" key="4">
    <source>
        <dbReference type="Google" id="ProtNLM"/>
    </source>
</evidence>
<dbReference type="RefSeq" id="WP_220332574.1">
    <property type="nucleotide sequence ID" value="NZ_JAEUAK010000001.1"/>
</dbReference>
<dbReference type="EMBL" id="JAEUAK010000001">
    <property type="protein sequence ID" value="MBW9051030.1"/>
    <property type="molecule type" value="Genomic_DNA"/>
</dbReference>
<dbReference type="Proteomes" id="UP000717752">
    <property type="component" value="Unassembled WGS sequence"/>
</dbReference>
<feature type="transmembrane region" description="Helical" evidence="1">
    <location>
        <begin position="28"/>
        <end position="46"/>
    </location>
</feature>
<dbReference type="SUPFAM" id="SSF103481">
    <property type="entry name" value="Multidrug resistance efflux transporter EmrE"/>
    <property type="match status" value="1"/>
</dbReference>
<evidence type="ECO:0000313" key="2">
    <source>
        <dbReference type="EMBL" id="MBW9051030.1"/>
    </source>
</evidence>
<accession>A0ABS7GM13</accession>
<feature type="transmembrane region" description="Helical" evidence="1">
    <location>
        <begin position="83"/>
        <end position="101"/>
    </location>
</feature>
<keyword evidence="1" id="KW-1133">Transmembrane helix</keyword>
<comment type="caution">
    <text evidence="2">The sequence shown here is derived from an EMBL/GenBank/DDBJ whole genome shotgun (WGS) entry which is preliminary data.</text>
</comment>
<dbReference type="InterPro" id="IPR037185">
    <property type="entry name" value="EmrE-like"/>
</dbReference>
<dbReference type="Gene3D" id="1.10.3730.20">
    <property type="match status" value="1"/>
</dbReference>
<keyword evidence="1" id="KW-0472">Membrane</keyword>
<sequence>MLILLGVAIALFIGGASASKVYVLTSSLLWLVVALALYCLGNLVMIRLMRDNGLGLAISLSSVAQLVIINVIAVVWFGERLSTAQVAGVALGAVAVTLMLVRAPAA</sequence>
<keyword evidence="1" id="KW-0812">Transmembrane</keyword>
<gene>
    <name evidence="2" type="ORF">JNB85_01235</name>
</gene>
<evidence type="ECO:0000256" key="1">
    <source>
        <dbReference type="SAM" id="Phobius"/>
    </source>
</evidence>
<protein>
    <recommendedName>
        <fullName evidence="4">EamA domain-containing protein</fullName>
    </recommendedName>
</protein>
<keyword evidence="3" id="KW-1185">Reference proteome</keyword>
<evidence type="ECO:0000313" key="3">
    <source>
        <dbReference type="Proteomes" id="UP000717752"/>
    </source>
</evidence>
<feature type="transmembrane region" description="Helical" evidence="1">
    <location>
        <begin position="53"/>
        <end position="77"/>
    </location>
</feature>
<reference evidence="2 3" key="1">
    <citation type="journal article" date="2021" name="MBio">
        <title>Poor Competitiveness of Bradyrhizobium in Pigeon Pea Root Colonization in Indian Soils.</title>
        <authorList>
            <person name="Chalasani D."/>
            <person name="Basu A."/>
            <person name="Pullabhotla S.V.S.R.N."/>
            <person name="Jorrin B."/>
            <person name="Neal A.L."/>
            <person name="Poole P.S."/>
            <person name="Podile A.R."/>
            <person name="Tkacz A."/>
        </authorList>
    </citation>
    <scope>NUCLEOTIDE SEQUENCE [LARGE SCALE GENOMIC DNA]</scope>
    <source>
        <strain evidence="2 3">HU56</strain>
    </source>
</reference>
<proteinExistence type="predicted"/>